<reference evidence="1 2" key="1">
    <citation type="submission" date="2016-02" db="EMBL/GenBank/DDBJ databases">
        <title>Ulvibacter sp. LPB0005, isolated from Thais luteostoma.</title>
        <authorList>
            <person name="Shin S.-K."/>
            <person name="Yi H."/>
        </authorList>
    </citation>
    <scope>NUCLEOTIDE SEQUENCE [LARGE SCALE GENOMIC DNA]</scope>
    <source>
        <strain evidence="1 2">LPB0005</strain>
    </source>
</reference>
<protein>
    <submittedName>
        <fullName evidence="1">Uncharacterized protein</fullName>
    </submittedName>
</protein>
<keyword evidence="2" id="KW-1185">Reference proteome</keyword>
<sequence>MGKKTKLEVKAEIQKKYNTLPKAYGGYANDPKEQPIVPIFEKVAARINMKPSYLFTIAAGEGLGVNHLDFDDNFRNGVLITDQQVDGFQALGLDYFSSPQEYPRFKKYLPSDYNIGDEYERYDVRRAEKNRVEVVPSAKFKDMQSAIDGFGAIIAHRKSLFESHYNAFGYSNPTEDEIAYWVYAYYQGEGDAKRELKANGGFDFMNGNGTSIKQVHNLALERVASWRYLLTYNIFSS</sequence>
<evidence type="ECO:0000313" key="1">
    <source>
        <dbReference type="EMBL" id="OAB78224.1"/>
    </source>
</evidence>
<dbReference type="OrthoDB" id="1163463at2"/>
<dbReference type="Proteomes" id="UP000077013">
    <property type="component" value="Unassembled WGS sequence"/>
</dbReference>
<proteinExistence type="predicted"/>
<dbReference type="RefSeq" id="WP_068593053.1">
    <property type="nucleotide sequence ID" value="NZ_LRXL01000045.1"/>
</dbReference>
<evidence type="ECO:0000313" key="2">
    <source>
        <dbReference type="Proteomes" id="UP000077013"/>
    </source>
</evidence>
<dbReference type="STRING" id="1763537.ULVI_12160"/>
<comment type="caution">
    <text evidence="1">The sequence shown here is derived from an EMBL/GenBank/DDBJ whole genome shotgun (WGS) entry which is preliminary data.</text>
</comment>
<gene>
    <name evidence="1" type="ORF">ULVI_12160</name>
</gene>
<organism evidence="1 2">
    <name type="scientific">Cochleicola gelatinilyticus</name>
    <dbReference type="NCBI Taxonomy" id="1763537"/>
    <lineage>
        <taxon>Bacteria</taxon>
        <taxon>Pseudomonadati</taxon>
        <taxon>Bacteroidota</taxon>
        <taxon>Flavobacteriia</taxon>
        <taxon>Flavobacteriales</taxon>
        <taxon>Flavobacteriaceae</taxon>
        <taxon>Cochleicola</taxon>
    </lineage>
</organism>
<name>A0A167H531_9FLAO</name>
<dbReference type="EMBL" id="LRXL01000045">
    <property type="protein sequence ID" value="OAB78224.1"/>
    <property type="molecule type" value="Genomic_DNA"/>
</dbReference>
<dbReference type="AlphaFoldDB" id="A0A167H531"/>
<accession>A0A167H531</accession>